<name>A0A6J4NPZ6_9BACT</name>
<evidence type="ECO:0000256" key="1">
    <source>
        <dbReference type="SAM" id="MobiDB-lite"/>
    </source>
</evidence>
<evidence type="ECO:0000313" key="2">
    <source>
        <dbReference type="EMBL" id="CAA9394068.1"/>
    </source>
</evidence>
<proteinExistence type="predicted"/>
<dbReference type="AlphaFoldDB" id="A0A6J4NPZ6"/>
<protein>
    <submittedName>
        <fullName evidence="2">Uncharacterized protein</fullName>
    </submittedName>
</protein>
<feature type="region of interest" description="Disordered" evidence="1">
    <location>
        <begin position="1"/>
        <end position="29"/>
    </location>
</feature>
<organism evidence="2">
    <name type="scientific">uncultured Phycisphaerae bacterium</name>
    <dbReference type="NCBI Taxonomy" id="904963"/>
    <lineage>
        <taxon>Bacteria</taxon>
        <taxon>Pseudomonadati</taxon>
        <taxon>Planctomycetota</taxon>
        <taxon>Phycisphaerae</taxon>
        <taxon>environmental samples</taxon>
    </lineage>
</organism>
<sequence length="51" mass="5688">MRCTPARRGGGGPPDAAEREHRPQLHQVALPEVRARSRPRLMAKFLEGIDV</sequence>
<accession>A0A6J4NPZ6</accession>
<reference evidence="2" key="1">
    <citation type="submission" date="2020-02" db="EMBL/GenBank/DDBJ databases">
        <authorList>
            <person name="Meier V. D."/>
        </authorList>
    </citation>
    <scope>NUCLEOTIDE SEQUENCE</scope>
    <source>
        <strain evidence="2">AVDCRST_MAG64</strain>
    </source>
</reference>
<dbReference type="EMBL" id="CADCUQ010000304">
    <property type="protein sequence ID" value="CAA9394068.1"/>
    <property type="molecule type" value="Genomic_DNA"/>
</dbReference>
<gene>
    <name evidence="2" type="ORF">AVDCRST_MAG64-1326</name>
</gene>